<evidence type="ECO:0000313" key="3">
    <source>
        <dbReference type="Proteomes" id="UP000016702"/>
    </source>
</evidence>
<dbReference type="PANTHER" id="PTHR36924:SF1">
    <property type="entry name" value="ANTITOXIN HIGA-1"/>
    <property type="match status" value="1"/>
</dbReference>
<dbReference type="InterPro" id="IPR013430">
    <property type="entry name" value="Toxin_antidote_HigA"/>
</dbReference>
<dbReference type="CDD" id="cd00093">
    <property type="entry name" value="HTH_XRE"/>
    <property type="match status" value="1"/>
</dbReference>
<evidence type="ECO:0000256" key="1">
    <source>
        <dbReference type="ARBA" id="ARBA00023125"/>
    </source>
</evidence>
<organism evidence="2 3">
    <name type="scientific">Pseudomonas putida NBRC 14164</name>
    <dbReference type="NCBI Taxonomy" id="1211579"/>
    <lineage>
        <taxon>Bacteria</taxon>
        <taxon>Pseudomonadati</taxon>
        <taxon>Pseudomonadota</taxon>
        <taxon>Gammaproteobacteria</taxon>
        <taxon>Pseudomonadales</taxon>
        <taxon>Pseudomonadaceae</taxon>
        <taxon>Pseudomonas</taxon>
    </lineage>
</organism>
<keyword evidence="3" id="KW-1185">Reference proteome</keyword>
<keyword evidence="1" id="KW-0238">DNA-binding</keyword>
<accession>A0ABN5UJ63</accession>
<dbReference type="InterPro" id="IPR010982">
    <property type="entry name" value="Lambda_DNA-bd_dom_sf"/>
</dbReference>
<dbReference type="NCBIfam" id="TIGR02607">
    <property type="entry name" value="antidote_HigA"/>
    <property type="match status" value="1"/>
</dbReference>
<dbReference type="SUPFAM" id="SSF47413">
    <property type="entry name" value="lambda repressor-like DNA-binding domains"/>
    <property type="match status" value="1"/>
</dbReference>
<sequence>MCRVTLAAYTYFGELFMPLHNPPHPGETLREDVLPALGLTVKAFASHLGFSREALSRVLHGRAAMSPDLAVRLEMAGISTARLWLAIQADYDIWQARHRHQPVITRLFQAA</sequence>
<name>A0ABN5UJ63_PSEPU</name>
<proteinExistence type="predicted"/>
<dbReference type="PANTHER" id="PTHR36924">
    <property type="entry name" value="ANTITOXIN HIGA-1"/>
    <property type="match status" value="1"/>
</dbReference>
<dbReference type="Gene3D" id="1.10.260.40">
    <property type="entry name" value="lambda repressor-like DNA-binding domains"/>
    <property type="match status" value="1"/>
</dbReference>
<gene>
    <name evidence="2" type="ORF">PP4_17150</name>
</gene>
<evidence type="ECO:0000313" key="2">
    <source>
        <dbReference type="EMBL" id="BAN53568.1"/>
    </source>
</evidence>
<protein>
    <submittedName>
        <fullName evidence="2">Antitoxin</fullName>
    </submittedName>
</protein>
<dbReference type="Proteomes" id="UP000016702">
    <property type="component" value="Chromosome"/>
</dbReference>
<dbReference type="InterPro" id="IPR001387">
    <property type="entry name" value="Cro/C1-type_HTH"/>
</dbReference>
<reference evidence="2 3" key="1">
    <citation type="journal article" date="2014" name="Genome Announc.">
        <title>The Complete Genome Sequence of Pseudomonas putida NBRC 14164T Confirms High Intraspecies Variation.</title>
        <authorList>
            <person name="Ohji S."/>
            <person name="Yamazoe A."/>
            <person name="Hosoyama A."/>
            <person name="Tsuchikane K."/>
            <person name="Ezaki T."/>
            <person name="Fujita N."/>
        </authorList>
    </citation>
    <scope>NUCLEOTIDE SEQUENCE [LARGE SCALE GENOMIC DNA]</scope>
    <source>
        <strain evidence="2 3">NBRC 14164</strain>
    </source>
</reference>
<dbReference type="EMBL" id="AP013070">
    <property type="protein sequence ID" value="BAN53568.1"/>
    <property type="molecule type" value="Genomic_DNA"/>
</dbReference>